<evidence type="ECO:0000256" key="1">
    <source>
        <dbReference type="SAM" id="MobiDB-lite"/>
    </source>
</evidence>
<evidence type="ECO:0000313" key="2">
    <source>
        <dbReference type="EMBL" id="ORZ29373.1"/>
    </source>
</evidence>
<name>A0A1Y2H6Q2_9FUNG</name>
<feature type="region of interest" description="Disordered" evidence="1">
    <location>
        <begin position="52"/>
        <end position="104"/>
    </location>
</feature>
<dbReference type="EMBL" id="MCFL01000205">
    <property type="protein sequence ID" value="ORZ29373.1"/>
    <property type="molecule type" value="Genomic_DNA"/>
</dbReference>
<dbReference type="AlphaFoldDB" id="A0A1Y2H6Q2"/>
<dbReference type="Proteomes" id="UP000193411">
    <property type="component" value="Unassembled WGS sequence"/>
</dbReference>
<reference evidence="2 3" key="1">
    <citation type="submission" date="2016-07" db="EMBL/GenBank/DDBJ databases">
        <title>Pervasive Adenine N6-methylation of Active Genes in Fungi.</title>
        <authorList>
            <consortium name="DOE Joint Genome Institute"/>
            <person name="Mondo S.J."/>
            <person name="Dannebaum R.O."/>
            <person name="Kuo R.C."/>
            <person name="Labutti K."/>
            <person name="Haridas S."/>
            <person name="Kuo A."/>
            <person name="Salamov A."/>
            <person name="Ahrendt S.R."/>
            <person name="Lipzen A."/>
            <person name="Sullivan W."/>
            <person name="Andreopoulos W.B."/>
            <person name="Clum A."/>
            <person name="Lindquist E."/>
            <person name="Daum C."/>
            <person name="Ramamoorthy G.K."/>
            <person name="Gryganskyi A."/>
            <person name="Culley D."/>
            <person name="Magnuson J.K."/>
            <person name="James T.Y."/>
            <person name="O'Malley M.A."/>
            <person name="Stajich J.E."/>
            <person name="Spatafora J.W."/>
            <person name="Visel A."/>
            <person name="Grigoriev I.V."/>
        </authorList>
    </citation>
    <scope>NUCLEOTIDE SEQUENCE [LARGE SCALE GENOMIC DNA]</scope>
    <source>
        <strain evidence="2 3">PL171</strain>
    </source>
</reference>
<organism evidence="2 3">
    <name type="scientific">Catenaria anguillulae PL171</name>
    <dbReference type="NCBI Taxonomy" id="765915"/>
    <lineage>
        <taxon>Eukaryota</taxon>
        <taxon>Fungi</taxon>
        <taxon>Fungi incertae sedis</taxon>
        <taxon>Blastocladiomycota</taxon>
        <taxon>Blastocladiomycetes</taxon>
        <taxon>Blastocladiales</taxon>
        <taxon>Catenariaceae</taxon>
        <taxon>Catenaria</taxon>
    </lineage>
</organism>
<comment type="caution">
    <text evidence="2">The sequence shown here is derived from an EMBL/GenBank/DDBJ whole genome shotgun (WGS) entry which is preliminary data.</text>
</comment>
<feature type="compositionally biased region" description="Polar residues" evidence="1">
    <location>
        <begin position="61"/>
        <end position="70"/>
    </location>
</feature>
<evidence type="ECO:0000313" key="3">
    <source>
        <dbReference type="Proteomes" id="UP000193411"/>
    </source>
</evidence>
<protein>
    <submittedName>
        <fullName evidence="2">Uncharacterized protein</fullName>
    </submittedName>
</protein>
<keyword evidence="3" id="KW-1185">Reference proteome</keyword>
<gene>
    <name evidence="2" type="ORF">BCR44DRAFT_237610</name>
</gene>
<sequence length="104" mass="10914">MPRSTDCLKTRLNDLLPLVCNASVNNWVSQNAQCAKCATSPSLHCKVAGIDSGSPMVTKRTGPTPTSKVATTVGKLPSTDTSSNNPPDRVPTNTHDTTTAFGTQ</sequence>
<proteinExistence type="predicted"/>
<accession>A0A1Y2H6Q2</accession>
<feature type="compositionally biased region" description="Polar residues" evidence="1">
    <location>
        <begin position="78"/>
        <end position="104"/>
    </location>
</feature>